<accession>A0A3M2VIP3</accession>
<proteinExistence type="predicted"/>
<dbReference type="EMBL" id="RBNR01000336">
    <property type="protein sequence ID" value="RML39160.1"/>
    <property type="molecule type" value="Genomic_DNA"/>
</dbReference>
<evidence type="ECO:0000313" key="2">
    <source>
        <dbReference type="Proteomes" id="UP000280292"/>
    </source>
</evidence>
<dbReference type="AlphaFoldDB" id="A0A3M2VIP3"/>
<dbReference type="Proteomes" id="UP000280292">
    <property type="component" value="Unassembled WGS sequence"/>
</dbReference>
<sequence>MSASASHHQKSVLVDYELPSAVGFVMGHNSLDEYWDTDDHSALNRKDGAKQEPHFICYEPCRLR</sequence>
<reference evidence="1 2" key="1">
    <citation type="submission" date="2018-08" db="EMBL/GenBank/DDBJ databases">
        <title>Recombination of ecologically and evolutionarily significant loci maintains genetic cohesion in the Pseudomonas syringae species complex.</title>
        <authorList>
            <person name="Dillon M."/>
            <person name="Thakur S."/>
            <person name="Almeida R.N.D."/>
            <person name="Weir B.S."/>
            <person name="Guttman D.S."/>
        </authorList>
    </citation>
    <scope>NUCLEOTIDE SEQUENCE [LARGE SCALE GENOMIC DNA]</scope>
    <source>
        <strain evidence="1 2">ICMP 3883</strain>
    </source>
</reference>
<gene>
    <name evidence="1" type="ORF">ALQ95_01522</name>
</gene>
<name>A0A3M2VIP3_PSESI</name>
<comment type="caution">
    <text evidence="1">The sequence shown here is derived from an EMBL/GenBank/DDBJ whole genome shotgun (WGS) entry which is preliminary data.</text>
</comment>
<evidence type="ECO:0000313" key="1">
    <source>
        <dbReference type="EMBL" id="RML39160.1"/>
    </source>
</evidence>
<protein>
    <submittedName>
        <fullName evidence="1">Phospholipase D/transphosphatidylase</fullName>
    </submittedName>
</protein>
<organism evidence="1 2">
    <name type="scientific">Pseudomonas syringae pv. ribicola</name>
    <dbReference type="NCBI Taxonomy" id="55398"/>
    <lineage>
        <taxon>Bacteria</taxon>
        <taxon>Pseudomonadati</taxon>
        <taxon>Pseudomonadota</taxon>
        <taxon>Gammaproteobacteria</taxon>
        <taxon>Pseudomonadales</taxon>
        <taxon>Pseudomonadaceae</taxon>
        <taxon>Pseudomonas</taxon>
    </lineage>
</organism>